<evidence type="ECO:0008006" key="4">
    <source>
        <dbReference type="Google" id="ProtNLM"/>
    </source>
</evidence>
<organism evidence="2 3">
    <name type="scientific">Pocillopora meandrina</name>
    <dbReference type="NCBI Taxonomy" id="46732"/>
    <lineage>
        <taxon>Eukaryota</taxon>
        <taxon>Metazoa</taxon>
        <taxon>Cnidaria</taxon>
        <taxon>Anthozoa</taxon>
        <taxon>Hexacorallia</taxon>
        <taxon>Scleractinia</taxon>
        <taxon>Astrocoeniina</taxon>
        <taxon>Pocilloporidae</taxon>
        <taxon>Pocillopora</taxon>
    </lineage>
</organism>
<gene>
    <name evidence="2" type="ORF">PMEA_00010517</name>
</gene>
<dbReference type="AlphaFoldDB" id="A0AAU9VTT8"/>
<evidence type="ECO:0000313" key="3">
    <source>
        <dbReference type="Proteomes" id="UP001159428"/>
    </source>
</evidence>
<accession>A0AAU9VTT8</accession>
<sequence length="166" mass="19750">MGSALSSYKSKRRDKKEYKRRQLKEAQEHIARLQEQLQCENELLEAFQRSRIAPNIGPGTQKYRAATEMMKEIEALERKHFFEQVALNVTENRCDFLDDNYRLLHDNETSLYWQKSSCQTNLEALKKKQEAIQFSRFKDENPLEQWVVCSLPNLYFGRVETLSSWH</sequence>
<dbReference type="EMBL" id="CALNXJ010000002">
    <property type="protein sequence ID" value="CAH3034182.1"/>
    <property type="molecule type" value="Genomic_DNA"/>
</dbReference>
<keyword evidence="1" id="KW-0175">Coiled coil</keyword>
<keyword evidence="3" id="KW-1185">Reference proteome</keyword>
<evidence type="ECO:0000256" key="1">
    <source>
        <dbReference type="SAM" id="Coils"/>
    </source>
</evidence>
<dbReference type="Proteomes" id="UP001159428">
    <property type="component" value="Unassembled WGS sequence"/>
</dbReference>
<reference evidence="2 3" key="1">
    <citation type="submission" date="2022-05" db="EMBL/GenBank/DDBJ databases">
        <authorList>
            <consortium name="Genoscope - CEA"/>
            <person name="William W."/>
        </authorList>
    </citation>
    <scope>NUCLEOTIDE SEQUENCE [LARGE SCALE GENOMIC DNA]</scope>
</reference>
<comment type="caution">
    <text evidence="2">The sequence shown here is derived from an EMBL/GenBank/DDBJ whole genome shotgun (WGS) entry which is preliminary data.</text>
</comment>
<name>A0AAU9VTT8_9CNID</name>
<proteinExistence type="predicted"/>
<protein>
    <recommendedName>
        <fullName evidence="4">BZIP domain-containing protein</fullName>
    </recommendedName>
</protein>
<feature type="coiled-coil region" evidence="1">
    <location>
        <begin position="16"/>
        <end position="50"/>
    </location>
</feature>
<evidence type="ECO:0000313" key="2">
    <source>
        <dbReference type="EMBL" id="CAH3034182.1"/>
    </source>
</evidence>